<reference evidence="3" key="1">
    <citation type="journal article" date="2020" name="Fungal Divers.">
        <title>Resolving the Mortierellaceae phylogeny through synthesis of multi-gene phylogenetics and phylogenomics.</title>
        <authorList>
            <person name="Vandepol N."/>
            <person name="Liber J."/>
            <person name="Desiro A."/>
            <person name="Na H."/>
            <person name="Kennedy M."/>
            <person name="Barry K."/>
            <person name="Grigoriev I.V."/>
            <person name="Miller A.N."/>
            <person name="O'Donnell K."/>
            <person name="Stajich J.E."/>
            <person name="Bonito G."/>
        </authorList>
    </citation>
    <scope>NUCLEOTIDE SEQUENCE</scope>
    <source>
        <strain evidence="3">KOD948</strain>
    </source>
</reference>
<comment type="subcellular location">
    <subcellularLocation>
        <location evidence="1">Endoplasmic reticulum membrane</location>
        <topology evidence="1">Multi-pass membrane protein</topology>
    </subcellularLocation>
</comment>
<comment type="caution">
    <text evidence="1">Lacks conserved residue(s) required for the propagation of feature annotation.</text>
</comment>
<dbReference type="GO" id="GO:0004169">
    <property type="term" value="F:dolichyl-phosphate-mannose-protein mannosyltransferase activity"/>
    <property type="evidence" value="ECO:0007669"/>
    <property type="project" value="UniProtKB-UniRule"/>
</dbReference>
<evidence type="ECO:0000313" key="4">
    <source>
        <dbReference type="Proteomes" id="UP000726737"/>
    </source>
</evidence>
<evidence type="ECO:0000256" key="1">
    <source>
        <dbReference type="RuleBase" id="RU367007"/>
    </source>
</evidence>
<sequence length="132" mass="15130">MGDASIYFAGWVIHNLPYFGIHRSLFIHYYFPALYFSILLTCSLLSGLAAFLPRPERFGMYFVLITLEIWSSVQFSPLTYGSFMSREHCESLRPWANNLLRGHHGNQFDCSIAPFKNTTLISLSALEGRARK</sequence>
<comment type="catalytic activity">
    <reaction evidence="1">
        <text>a di-trans,poly-cis-dolichyl beta-D-mannosyl phosphate + L-threonyl-[protein] = 3-O-(alpha-D-mannosyl)-L-threonyl-[protein] + a di-trans,poly-cis-dolichyl phosphate + H(+)</text>
        <dbReference type="Rhea" id="RHEA:53396"/>
        <dbReference type="Rhea" id="RHEA-COMP:11060"/>
        <dbReference type="Rhea" id="RHEA-COMP:13547"/>
        <dbReference type="Rhea" id="RHEA-COMP:19498"/>
        <dbReference type="Rhea" id="RHEA-COMP:19501"/>
        <dbReference type="ChEBI" id="CHEBI:15378"/>
        <dbReference type="ChEBI" id="CHEBI:30013"/>
        <dbReference type="ChEBI" id="CHEBI:57683"/>
        <dbReference type="ChEBI" id="CHEBI:58211"/>
        <dbReference type="ChEBI" id="CHEBI:137323"/>
        <dbReference type="EC" id="2.4.1.109"/>
    </reaction>
</comment>
<evidence type="ECO:0000313" key="3">
    <source>
        <dbReference type="EMBL" id="KAG0250325.1"/>
    </source>
</evidence>
<dbReference type="Proteomes" id="UP000726737">
    <property type="component" value="Unassembled WGS sequence"/>
</dbReference>
<dbReference type="EC" id="2.4.1.109" evidence="1"/>
<organism evidence="3 4">
    <name type="scientific">Mortierella polycephala</name>
    <dbReference type="NCBI Taxonomy" id="41804"/>
    <lineage>
        <taxon>Eukaryota</taxon>
        <taxon>Fungi</taxon>
        <taxon>Fungi incertae sedis</taxon>
        <taxon>Mucoromycota</taxon>
        <taxon>Mortierellomycotina</taxon>
        <taxon>Mortierellomycetes</taxon>
        <taxon>Mortierellales</taxon>
        <taxon>Mortierellaceae</taxon>
        <taxon>Mortierella</taxon>
    </lineage>
</organism>
<accession>A0A9P6PMY3</accession>
<dbReference type="GO" id="GO:0005789">
    <property type="term" value="C:endoplasmic reticulum membrane"/>
    <property type="evidence" value="ECO:0007669"/>
    <property type="project" value="UniProtKB-SubCell"/>
</dbReference>
<gene>
    <name evidence="3" type="ORF">BG011_008423</name>
</gene>
<proteinExistence type="inferred from homology"/>
<keyword evidence="1" id="KW-0808">Transferase</keyword>
<comment type="pathway">
    <text evidence="1">Protein modification; protein glycosylation.</text>
</comment>
<feature type="domain" description="Protein O-mannosyl-transferase C-terminal four TM" evidence="2">
    <location>
        <begin position="5"/>
        <end position="93"/>
    </location>
</feature>
<dbReference type="InterPro" id="IPR032421">
    <property type="entry name" value="PMT_4TMC"/>
</dbReference>
<dbReference type="OrthoDB" id="292747at2759"/>
<keyword evidence="1" id="KW-0472">Membrane</keyword>
<keyword evidence="1" id="KW-0328">Glycosyltransferase</keyword>
<feature type="transmembrane region" description="Helical" evidence="1">
    <location>
        <begin position="33"/>
        <end position="52"/>
    </location>
</feature>
<comment type="function">
    <text evidence="1">Transfers mannose from Dol-P-mannose to Ser or Thr residues on proteins.</text>
</comment>
<dbReference type="InterPro" id="IPR027005">
    <property type="entry name" value="PMT-like"/>
</dbReference>
<dbReference type="AlphaFoldDB" id="A0A9P6PMY3"/>
<keyword evidence="1" id="KW-0812">Transmembrane</keyword>
<keyword evidence="1" id="KW-1133">Transmembrane helix</keyword>
<protein>
    <recommendedName>
        <fullName evidence="1">Dolichyl-phosphate-mannose--protein mannosyltransferase</fullName>
        <ecNumber evidence="1">2.4.1.109</ecNumber>
    </recommendedName>
</protein>
<comment type="similarity">
    <text evidence="1">Belongs to the glycosyltransferase 39 family.</text>
</comment>
<keyword evidence="4" id="KW-1185">Reference proteome</keyword>
<evidence type="ECO:0000259" key="2">
    <source>
        <dbReference type="Pfam" id="PF16192"/>
    </source>
</evidence>
<comment type="caution">
    <text evidence="3">The sequence shown here is derived from an EMBL/GenBank/DDBJ whole genome shotgun (WGS) entry which is preliminary data.</text>
</comment>
<dbReference type="PANTHER" id="PTHR10050">
    <property type="entry name" value="DOLICHYL-PHOSPHATE-MANNOSE--PROTEIN MANNOSYLTRANSFERASE"/>
    <property type="match status" value="1"/>
</dbReference>
<comment type="catalytic activity">
    <reaction evidence="1">
        <text>a di-trans,poly-cis-dolichyl beta-D-mannosyl phosphate + L-seryl-[protein] = 3-O-(alpha-D-mannosyl)-L-seryl-[protein] + a di-trans,poly-cis-dolichyl phosphate + H(+)</text>
        <dbReference type="Rhea" id="RHEA:17377"/>
        <dbReference type="Rhea" id="RHEA-COMP:9863"/>
        <dbReference type="Rhea" id="RHEA-COMP:13546"/>
        <dbReference type="Rhea" id="RHEA-COMP:19498"/>
        <dbReference type="Rhea" id="RHEA-COMP:19501"/>
        <dbReference type="ChEBI" id="CHEBI:15378"/>
        <dbReference type="ChEBI" id="CHEBI:29999"/>
        <dbReference type="ChEBI" id="CHEBI:57683"/>
        <dbReference type="ChEBI" id="CHEBI:58211"/>
        <dbReference type="ChEBI" id="CHEBI:137321"/>
        <dbReference type="EC" id="2.4.1.109"/>
    </reaction>
</comment>
<keyword evidence="1" id="KW-0256">Endoplasmic reticulum</keyword>
<dbReference type="PANTHER" id="PTHR10050:SF51">
    <property type="entry name" value="PROTEIN O-MANNOSYL-TRANSFERASE 1"/>
    <property type="match status" value="1"/>
</dbReference>
<dbReference type="EMBL" id="JAAAJA010000699">
    <property type="protein sequence ID" value="KAG0250325.1"/>
    <property type="molecule type" value="Genomic_DNA"/>
</dbReference>
<dbReference type="Pfam" id="PF16192">
    <property type="entry name" value="PMT_4TMC"/>
    <property type="match status" value="1"/>
</dbReference>
<name>A0A9P6PMY3_9FUNG</name>